<dbReference type="HOGENOM" id="CLU_2758354_0_0_1"/>
<gene>
    <name evidence="1" type="ORF">Moror_1724</name>
</gene>
<sequence length="70" mass="7936">MLEYGFPATNYRLLNEILSALPYASFKKLFPQYSLTGSLELDFPALAQEMLIIDSAPLNINSDFRRDCST</sequence>
<reference evidence="1 2" key="1">
    <citation type="journal article" date="2014" name="BMC Genomics">
        <title>Genome and secretome analysis of the hemibiotrophic fungal pathogen, Moniliophthora roreri, which causes frosty pod rot disease of cacao: mechanisms of the biotrophic and necrotrophic phases.</title>
        <authorList>
            <person name="Meinhardt L.W."/>
            <person name="Costa G.G.L."/>
            <person name="Thomazella D.P.T."/>
            <person name="Teixeira P.J.P.L."/>
            <person name="Carazzolle M.F."/>
            <person name="Schuster S.C."/>
            <person name="Carlson J.E."/>
            <person name="Guiltinan M.J."/>
            <person name="Mieczkowski P."/>
            <person name="Farmer A."/>
            <person name="Ramaraj T."/>
            <person name="Crozier J."/>
            <person name="Davis R.E."/>
            <person name="Shao J."/>
            <person name="Melnick R.L."/>
            <person name="Pereira G.A.G."/>
            <person name="Bailey B.A."/>
        </authorList>
    </citation>
    <scope>NUCLEOTIDE SEQUENCE [LARGE SCALE GENOMIC DNA]</scope>
    <source>
        <strain evidence="1 2">MCA 2997</strain>
    </source>
</reference>
<evidence type="ECO:0000313" key="2">
    <source>
        <dbReference type="Proteomes" id="UP000017559"/>
    </source>
</evidence>
<accession>V2X2U1</accession>
<organism evidence="1 2">
    <name type="scientific">Moniliophthora roreri (strain MCA 2997)</name>
    <name type="common">Cocoa frosty pod rot fungus</name>
    <name type="synonym">Crinipellis roreri</name>
    <dbReference type="NCBI Taxonomy" id="1381753"/>
    <lineage>
        <taxon>Eukaryota</taxon>
        <taxon>Fungi</taxon>
        <taxon>Dikarya</taxon>
        <taxon>Basidiomycota</taxon>
        <taxon>Agaricomycotina</taxon>
        <taxon>Agaricomycetes</taxon>
        <taxon>Agaricomycetidae</taxon>
        <taxon>Agaricales</taxon>
        <taxon>Marasmiineae</taxon>
        <taxon>Marasmiaceae</taxon>
        <taxon>Moniliophthora</taxon>
    </lineage>
</organism>
<evidence type="ECO:0000313" key="1">
    <source>
        <dbReference type="EMBL" id="ESK93443.1"/>
    </source>
</evidence>
<protein>
    <submittedName>
        <fullName evidence="1">Uncharacterized protein</fullName>
    </submittedName>
</protein>
<keyword evidence="2" id="KW-1185">Reference proteome</keyword>
<comment type="caution">
    <text evidence="1">The sequence shown here is derived from an EMBL/GenBank/DDBJ whole genome shotgun (WGS) entry which is preliminary data.</text>
</comment>
<dbReference type="KEGG" id="mrr:Moror_1724"/>
<dbReference type="Proteomes" id="UP000017559">
    <property type="component" value="Unassembled WGS sequence"/>
</dbReference>
<dbReference type="AlphaFoldDB" id="V2X2U1"/>
<dbReference type="EMBL" id="AWSO01000194">
    <property type="protein sequence ID" value="ESK93443.1"/>
    <property type="molecule type" value="Genomic_DNA"/>
</dbReference>
<proteinExistence type="predicted"/>
<name>V2X2U1_MONRO</name>